<dbReference type="InterPro" id="IPR014001">
    <property type="entry name" value="Helicase_ATP-bd"/>
</dbReference>
<dbReference type="CDD" id="cd18793">
    <property type="entry name" value="SF2_C_SNF"/>
    <property type="match status" value="1"/>
</dbReference>
<keyword evidence="6" id="KW-0067">ATP-binding</keyword>
<dbReference type="Gene3D" id="1.25.10.10">
    <property type="entry name" value="Leucine-rich Repeat Variant"/>
    <property type="match status" value="3"/>
</dbReference>
<dbReference type="InterPro" id="IPR000330">
    <property type="entry name" value="SNF2_N"/>
</dbReference>
<dbReference type="InterPro" id="IPR021133">
    <property type="entry name" value="HEAT_type_2"/>
</dbReference>
<dbReference type="PROSITE" id="PS50077">
    <property type="entry name" value="HEAT_REPEAT"/>
    <property type="match status" value="1"/>
</dbReference>
<dbReference type="RefSeq" id="XP_014240698.1">
    <property type="nucleotide sequence ID" value="XM_014385212.2"/>
</dbReference>
<accession>A0A8I6RCL9</accession>
<feature type="domain" description="Helicase ATP-binding" evidence="11">
    <location>
        <begin position="1239"/>
        <end position="1417"/>
    </location>
</feature>
<dbReference type="SMART" id="SM00487">
    <property type="entry name" value="DEXDc"/>
    <property type="match status" value="1"/>
</dbReference>
<dbReference type="Pfam" id="PF00176">
    <property type="entry name" value="SNF2-rel_dom"/>
    <property type="match status" value="1"/>
</dbReference>
<dbReference type="InterPro" id="IPR038718">
    <property type="entry name" value="SNF2-like_sf"/>
</dbReference>
<dbReference type="SUPFAM" id="SSF48371">
    <property type="entry name" value="ARM repeat"/>
    <property type="match status" value="1"/>
</dbReference>
<evidence type="ECO:0000313" key="13">
    <source>
        <dbReference type="EnsemblMetazoa" id="XP_014240698.1"/>
    </source>
</evidence>
<keyword evidence="2" id="KW-0677">Repeat</keyword>
<dbReference type="GO" id="GO:0003677">
    <property type="term" value="F:DNA binding"/>
    <property type="evidence" value="ECO:0007669"/>
    <property type="project" value="UniProtKB-KW"/>
</dbReference>
<dbReference type="CDD" id="cd17999">
    <property type="entry name" value="DEXHc_Mot1"/>
    <property type="match status" value="1"/>
</dbReference>
<keyword evidence="4" id="KW-0378">Hydrolase</keyword>
<dbReference type="GO" id="GO:0004386">
    <property type="term" value="F:helicase activity"/>
    <property type="evidence" value="ECO:0007669"/>
    <property type="project" value="UniProtKB-KW"/>
</dbReference>
<keyword evidence="14" id="KW-1185">Reference proteome</keyword>
<feature type="region of interest" description="Disordered" evidence="10">
    <location>
        <begin position="198"/>
        <end position="235"/>
    </location>
</feature>
<evidence type="ECO:0000256" key="1">
    <source>
        <dbReference type="ARBA" id="ARBA00004123"/>
    </source>
</evidence>
<dbReference type="GO" id="GO:0005634">
    <property type="term" value="C:nucleus"/>
    <property type="evidence" value="ECO:0007669"/>
    <property type="project" value="UniProtKB-SubCell"/>
</dbReference>
<dbReference type="InterPro" id="IPR016024">
    <property type="entry name" value="ARM-type_fold"/>
</dbReference>
<evidence type="ECO:0000256" key="3">
    <source>
        <dbReference type="ARBA" id="ARBA00022741"/>
    </source>
</evidence>
<evidence type="ECO:0000256" key="2">
    <source>
        <dbReference type="ARBA" id="ARBA00022737"/>
    </source>
</evidence>
<proteinExistence type="predicted"/>
<dbReference type="InterPro" id="IPR000357">
    <property type="entry name" value="HEAT"/>
</dbReference>
<keyword evidence="3" id="KW-0547">Nucleotide-binding</keyword>
<dbReference type="SUPFAM" id="SSF52540">
    <property type="entry name" value="P-loop containing nucleoside triphosphate hydrolases"/>
    <property type="match status" value="2"/>
</dbReference>
<dbReference type="InterPro" id="IPR001650">
    <property type="entry name" value="Helicase_C-like"/>
</dbReference>
<dbReference type="GeneID" id="106661668"/>
<evidence type="ECO:0000259" key="12">
    <source>
        <dbReference type="PROSITE" id="PS51194"/>
    </source>
</evidence>
<comment type="subcellular location">
    <subcellularLocation>
        <location evidence="1">Nucleus</location>
    </subcellularLocation>
</comment>
<dbReference type="SMART" id="SM00490">
    <property type="entry name" value="HELICc"/>
    <property type="match status" value="1"/>
</dbReference>
<dbReference type="PROSITE" id="PS51194">
    <property type="entry name" value="HELICASE_CTER"/>
    <property type="match status" value="1"/>
</dbReference>
<dbReference type="GO" id="GO:0005524">
    <property type="term" value="F:ATP binding"/>
    <property type="evidence" value="ECO:0007669"/>
    <property type="project" value="UniProtKB-KW"/>
</dbReference>
<dbReference type="InterPro" id="IPR022707">
    <property type="entry name" value="Mot1_central_dom"/>
</dbReference>
<evidence type="ECO:0000256" key="6">
    <source>
        <dbReference type="ARBA" id="ARBA00022840"/>
    </source>
</evidence>
<dbReference type="InterPro" id="IPR011989">
    <property type="entry name" value="ARM-like"/>
</dbReference>
<dbReference type="Pfam" id="PF00271">
    <property type="entry name" value="Helicase_C"/>
    <property type="match status" value="1"/>
</dbReference>
<evidence type="ECO:0000256" key="4">
    <source>
        <dbReference type="ARBA" id="ARBA00022801"/>
    </source>
</evidence>
<dbReference type="Gene3D" id="3.40.50.10810">
    <property type="entry name" value="Tandem AAA-ATPase domain"/>
    <property type="match status" value="1"/>
</dbReference>
<dbReference type="Pfam" id="PF02985">
    <property type="entry name" value="HEAT"/>
    <property type="match status" value="1"/>
</dbReference>
<dbReference type="InterPro" id="IPR044078">
    <property type="entry name" value="Mot1_ATP-bd"/>
</dbReference>
<dbReference type="InterPro" id="IPR044972">
    <property type="entry name" value="Mot1"/>
</dbReference>
<dbReference type="OrthoDB" id="10252227at2759"/>
<feature type="compositionally biased region" description="Basic and acidic residues" evidence="10">
    <location>
        <begin position="214"/>
        <end position="232"/>
    </location>
</feature>
<feature type="domain" description="Helicase C-terminal" evidence="12">
    <location>
        <begin position="1575"/>
        <end position="1731"/>
    </location>
</feature>
<reference evidence="13" key="1">
    <citation type="submission" date="2022-01" db="UniProtKB">
        <authorList>
            <consortium name="EnsemblMetazoa"/>
        </authorList>
    </citation>
    <scope>IDENTIFICATION</scope>
</reference>
<dbReference type="Gene3D" id="3.40.50.300">
    <property type="entry name" value="P-loop containing nucleotide triphosphate hydrolases"/>
    <property type="match status" value="1"/>
</dbReference>
<feature type="repeat" description="HEAT" evidence="9">
    <location>
        <begin position="1069"/>
        <end position="1106"/>
    </location>
</feature>
<dbReference type="PANTHER" id="PTHR36498">
    <property type="entry name" value="TATA-BINDING PROTEIN-ASSOCIATED FACTOR 172"/>
    <property type="match status" value="1"/>
</dbReference>
<keyword evidence="8" id="KW-0539">Nucleus</keyword>
<dbReference type="PROSITE" id="PS51192">
    <property type="entry name" value="HELICASE_ATP_BIND_1"/>
    <property type="match status" value="1"/>
</dbReference>
<sequence length="1786" mass="202574">MASRLDRLFTLLDTGSSNVRRRAAASQLGEVQSLHPHELHNLLKSILTYLKSPSWDTRIAAGWAVEAVLKKVPEWCPIGMMDEESNEAVNINSGRLSCDTFNLDKVIAESAYLMGSEGKEYEVVEDAGDCQENLARQKEMMNKQLGLDRSAQFGLDTSTLFTDEDLKIEFNTKSKQKSKLNVGEVVGMSCREANRAKRKARQAVLKQKTQKSTSQDKEKDEDGEPQTKKIKTESTTPLEENTFCLPVPDNIYSWPADVNDWPLDWFCDQLTLSLFSPTWEERHGAGTALKHLMKTQGMCGGKTADIPQSQMEEHHQSWLEDIALRLIIVLSLDRFGDYINDQVVAPVRETCAQALGSVIFLMEKDRIKKILSVLIKFLNQKDWETRHGGLLGIKYMFAVRQDLLADLLPQAFDSLYSALKDANDDVTAVAGGALSIAVDIMATSYPEYALSVLESLCLIIPEQDDLTPAANTLVPLLAQLLLKPNINCLIKSENTVIELVQRLWSLLEHNNAGVRKAALQAFCCLPSQPSFSSWPNFLQPTLRHVYQRALIEHQTNVHNTVESVWSVILEKSQLSDILIAACPFISIWLCLAMQSTKIPFDQNLLIQAKSLMKEHTAKHLKSITGVDCTSRTNLKQYIGGTESLPQSVREENSTHTRYVAAKMLGKLSTYIVQPAPGIDYMDNVESPIDCYIKVLLVHLESKSSLQRFVAGLVITEWAKCNPPSPPPKKLVEKLIECLNETFYYDEIGLSYSRLLQDTKDFLALLKHYKLPQVDEFLNINVLLLDKMEEIIGKKVQTLLQDSKLKPKVLEELLERRQVIHTSITSILAQQTSLHVMTQASLASACLWLGQLPDKLTVIVKPLMESIKKEENEQLQILSAKHLASLMQKSVSRRPCPNAKIVGNLCIFISVDPEFTPKVSMFPEDDPRYIESTERIITLTNQHKFAERAVILKKNNSTLGRGRPSLHDVQFEEIVVQEEQYLRPFRIQRRGCKKALEQITEQFGEDLPEQLPNLWETITQVKNVDITLPPSKSFDIKDETALDKFIGNLHILEVTCPLVHLSLRPKIIELLPKLVHLLSHNYKTVRHMAARCIGTFAQFSPVEVITAIVDKVLPMVNLNNKTVVRQGAVEMFAVLLEKLDLQITPYIVFLIIPVLGQMSDFNPSIRTLATHTFADLIQLMPLDGAVSTVKLPPELVELKEKRKSFIEQLMNPTKITDYKVPVQLNVQLRSYQQAGVNWLAFLNKYRLHGLLCDDMGLGKTLQSICILVGDHYHRKKRYQETRKEGGDYWIPLPSLVICPPTLTGHWVYEIKKFVPKQYMQPFYYGGPSLERKKLANMIRSDHIVVSSYDVVRKDISSLNVMRWNYLILDEGHVIKNGKSKLTVALKQIIANHRLILSGTPIQSNVLELWSLFDFLMPGFLGTEKQFIARYSKPILASRDPKCSTKEQEAGVIAMEALHRQVLPFVLRRTKEDVLKDLPPKITQDYYCDLSPVQQQLYDFYNTTTYSLDKSAHIFQALRYLQRVCNHPKLALTPTHPQYGNIMETLNNQKSTLADIKHACKFPALKQLLIECGIGAQQEQNDNIVNQHRALIFCQLKAMLDIVENDFLKIHMPKVTYLRLDGSVPVNLRHSLTTRFNNDPSIDLLILTTHVGGIGLNLTGADTVIFIEHDWSPMKDIQAMDRAHRIGQNKVVNVYRLITRDTIEEKIMGLQKFKLKTANTIISSENASLQTMSTDKLLDLFTRNDENQSSSSKSDNQNKPIFSELWDKMCSDYDEEYDLSNFISSLQS</sequence>
<dbReference type="EnsemblMetazoa" id="XM_014385212.2">
    <property type="protein sequence ID" value="XP_014240698.1"/>
    <property type="gene ID" value="LOC106661668"/>
</dbReference>
<protein>
    <recommendedName>
        <fullName evidence="15">TATA-binding protein-associated factor 172</fullName>
    </recommendedName>
</protein>
<dbReference type="InterPro" id="IPR049730">
    <property type="entry name" value="SNF2/RAD54-like_C"/>
</dbReference>
<dbReference type="InterPro" id="IPR027417">
    <property type="entry name" value="P-loop_NTPase"/>
</dbReference>
<dbReference type="CTD" id="41943"/>
<dbReference type="PANTHER" id="PTHR36498:SF1">
    <property type="entry name" value="TATA-BINDING PROTEIN-ASSOCIATED FACTOR 172"/>
    <property type="match status" value="1"/>
</dbReference>
<evidence type="ECO:0000256" key="9">
    <source>
        <dbReference type="PROSITE-ProRule" id="PRU00103"/>
    </source>
</evidence>
<name>A0A8I6RCL9_CIMLE</name>
<dbReference type="OMA" id="WYSDIAC"/>
<dbReference type="Pfam" id="PF12054">
    <property type="entry name" value="DUF3535"/>
    <property type="match status" value="1"/>
</dbReference>
<organism evidence="13 14">
    <name type="scientific">Cimex lectularius</name>
    <name type="common">Bed bug</name>
    <name type="synonym">Acanthia lectularia</name>
    <dbReference type="NCBI Taxonomy" id="79782"/>
    <lineage>
        <taxon>Eukaryota</taxon>
        <taxon>Metazoa</taxon>
        <taxon>Ecdysozoa</taxon>
        <taxon>Arthropoda</taxon>
        <taxon>Hexapoda</taxon>
        <taxon>Insecta</taxon>
        <taxon>Pterygota</taxon>
        <taxon>Neoptera</taxon>
        <taxon>Paraneoptera</taxon>
        <taxon>Hemiptera</taxon>
        <taxon>Heteroptera</taxon>
        <taxon>Panheteroptera</taxon>
        <taxon>Cimicomorpha</taxon>
        <taxon>Cimicidae</taxon>
        <taxon>Cimex</taxon>
    </lineage>
</organism>
<evidence type="ECO:0000256" key="8">
    <source>
        <dbReference type="ARBA" id="ARBA00023242"/>
    </source>
</evidence>
<keyword evidence="7" id="KW-0238">DNA-binding</keyword>
<dbReference type="FunFam" id="3.40.50.10810:FF:000009">
    <property type="entry name" value="B-TFIID TATA-box-binding protein-associated factor 1"/>
    <property type="match status" value="1"/>
</dbReference>
<evidence type="ECO:0000256" key="10">
    <source>
        <dbReference type="SAM" id="MobiDB-lite"/>
    </source>
</evidence>
<dbReference type="Proteomes" id="UP000494040">
    <property type="component" value="Unassembled WGS sequence"/>
</dbReference>
<dbReference type="KEGG" id="clec:106661668"/>
<dbReference type="GO" id="GO:0016887">
    <property type="term" value="F:ATP hydrolysis activity"/>
    <property type="evidence" value="ECO:0007669"/>
    <property type="project" value="InterPro"/>
</dbReference>
<dbReference type="GO" id="GO:0017025">
    <property type="term" value="F:TBP-class protein binding"/>
    <property type="evidence" value="ECO:0007669"/>
    <property type="project" value="InterPro"/>
</dbReference>
<dbReference type="FunFam" id="3.40.50.300:FF:001793">
    <property type="entry name" value="TATA-binding protein-associated factor"/>
    <property type="match status" value="1"/>
</dbReference>
<evidence type="ECO:0000313" key="14">
    <source>
        <dbReference type="Proteomes" id="UP000494040"/>
    </source>
</evidence>
<evidence type="ECO:0000259" key="11">
    <source>
        <dbReference type="PROSITE" id="PS51192"/>
    </source>
</evidence>
<keyword evidence="5" id="KW-0347">Helicase</keyword>
<evidence type="ECO:0000256" key="7">
    <source>
        <dbReference type="ARBA" id="ARBA00023125"/>
    </source>
</evidence>
<evidence type="ECO:0000256" key="5">
    <source>
        <dbReference type="ARBA" id="ARBA00022806"/>
    </source>
</evidence>
<evidence type="ECO:0008006" key="15">
    <source>
        <dbReference type="Google" id="ProtNLM"/>
    </source>
</evidence>